<dbReference type="SUPFAM" id="SSF53756">
    <property type="entry name" value="UDP-Glycosyltransferase/glycogen phosphorylase"/>
    <property type="match status" value="1"/>
</dbReference>
<keyword evidence="5" id="KW-1185">Reference proteome</keyword>
<dbReference type="Gene3D" id="3.40.50.2000">
    <property type="entry name" value="Glycogen Phosphorylase B"/>
    <property type="match status" value="2"/>
</dbReference>
<dbReference type="Pfam" id="PF09314">
    <property type="entry name" value="DUF1972"/>
    <property type="match status" value="1"/>
</dbReference>
<proteinExistence type="predicted"/>
<dbReference type="GO" id="GO:0016757">
    <property type="term" value="F:glycosyltransferase activity"/>
    <property type="evidence" value="ECO:0007669"/>
    <property type="project" value="InterPro"/>
</dbReference>
<dbReference type="KEGG" id="ock:EXM22_02870"/>
<accession>A0A5C1QHI9</accession>
<dbReference type="OrthoDB" id="9792269at2"/>
<name>A0A5C1QHI9_9SPIO</name>
<dbReference type="Proteomes" id="UP000324209">
    <property type="component" value="Chromosome"/>
</dbReference>
<keyword evidence="1" id="KW-0808">Transferase</keyword>
<organism evidence="4 5">
    <name type="scientific">Oceanispirochaeta crateris</name>
    <dbReference type="NCBI Taxonomy" id="2518645"/>
    <lineage>
        <taxon>Bacteria</taxon>
        <taxon>Pseudomonadati</taxon>
        <taxon>Spirochaetota</taxon>
        <taxon>Spirochaetia</taxon>
        <taxon>Spirochaetales</taxon>
        <taxon>Spirochaetaceae</taxon>
        <taxon>Oceanispirochaeta</taxon>
    </lineage>
</organism>
<dbReference type="InterPro" id="IPR001296">
    <property type="entry name" value="Glyco_trans_1"/>
</dbReference>
<protein>
    <submittedName>
        <fullName evidence="4">DUF1972 domain-containing protein</fullName>
    </submittedName>
</protein>
<evidence type="ECO:0000313" key="5">
    <source>
        <dbReference type="Proteomes" id="UP000324209"/>
    </source>
</evidence>
<gene>
    <name evidence="4" type="ORF">EXM22_02870</name>
</gene>
<feature type="domain" description="DUF1972" evidence="3">
    <location>
        <begin position="4"/>
        <end position="170"/>
    </location>
</feature>
<dbReference type="PANTHER" id="PTHR46401:SF2">
    <property type="entry name" value="GLYCOSYLTRANSFERASE WBBK-RELATED"/>
    <property type="match status" value="1"/>
</dbReference>
<dbReference type="PANTHER" id="PTHR46401">
    <property type="entry name" value="GLYCOSYLTRANSFERASE WBBK-RELATED"/>
    <property type="match status" value="1"/>
</dbReference>
<evidence type="ECO:0000259" key="2">
    <source>
        <dbReference type="Pfam" id="PF00534"/>
    </source>
</evidence>
<dbReference type="AlphaFoldDB" id="A0A5C1QHI9"/>
<evidence type="ECO:0000313" key="4">
    <source>
        <dbReference type="EMBL" id="QEN06977.1"/>
    </source>
</evidence>
<evidence type="ECO:0000256" key="1">
    <source>
        <dbReference type="ARBA" id="ARBA00022679"/>
    </source>
</evidence>
<dbReference type="InterPro" id="IPR015393">
    <property type="entry name" value="DUF1972"/>
</dbReference>
<sequence length="354" mass="40890">MIYVSVIGIVGVPACYGGFESLVENLLDYIPFNVEYTIFCSKKNYSKTTQIYKGAKLKYINIKANGIWSILYDWISIIRSRNSDVLLILGVSGCSILPLVRIFYKGKIITNIDGLEWKRAKWKRMAKYFLHYSEKIAVKYSDVIIGDNAGITDYIDSKYKVSSKLIEYGSNHAKQNNSSEFAKEYLFCEKPYALTVCRIEPENNISDIIKAFESGGNPYPLVIVGNWNNSKYARELYLKYSSFNNIKLLSPIYDINRINFIRCHATVYIHGHSAGGTNPSLVEAMNLGLPVLAYDCIYNRNTTENEALYWRDSEELNKLLFEDLTKIALRMKEISNRRYKWEFIAKKYNKLFNF</sequence>
<dbReference type="EMBL" id="CP036150">
    <property type="protein sequence ID" value="QEN06977.1"/>
    <property type="molecule type" value="Genomic_DNA"/>
</dbReference>
<dbReference type="Pfam" id="PF00534">
    <property type="entry name" value="Glycos_transf_1"/>
    <property type="match status" value="1"/>
</dbReference>
<evidence type="ECO:0000259" key="3">
    <source>
        <dbReference type="Pfam" id="PF09314"/>
    </source>
</evidence>
<dbReference type="RefSeq" id="WP_149485059.1">
    <property type="nucleotide sequence ID" value="NZ_CP036150.1"/>
</dbReference>
<feature type="domain" description="Glycosyl transferase family 1" evidence="2">
    <location>
        <begin position="183"/>
        <end position="298"/>
    </location>
</feature>
<reference evidence="4 5" key="1">
    <citation type="submission" date="2019-02" db="EMBL/GenBank/DDBJ databases">
        <title>Complete Genome Sequence and Methylome Analysis of free living Spirochaetas.</title>
        <authorList>
            <person name="Fomenkov A."/>
            <person name="Dubinina G."/>
            <person name="Leshcheva N."/>
            <person name="Mikheeva N."/>
            <person name="Grabovich M."/>
            <person name="Vincze T."/>
            <person name="Roberts R.J."/>
        </authorList>
    </citation>
    <scope>NUCLEOTIDE SEQUENCE [LARGE SCALE GENOMIC DNA]</scope>
    <source>
        <strain evidence="4 5">K2</strain>
    </source>
</reference>